<dbReference type="EMBL" id="FRCJ01000003">
    <property type="protein sequence ID" value="SHM28323.1"/>
    <property type="molecule type" value="Genomic_DNA"/>
</dbReference>
<dbReference type="Proteomes" id="UP000184280">
    <property type="component" value="Unassembled WGS sequence"/>
</dbReference>
<organism evidence="1 2">
    <name type="scientific">Xylanibacter ruminicola</name>
    <name type="common">Prevotella ruminicola</name>
    <dbReference type="NCBI Taxonomy" id="839"/>
    <lineage>
        <taxon>Bacteria</taxon>
        <taxon>Pseudomonadati</taxon>
        <taxon>Bacteroidota</taxon>
        <taxon>Bacteroidia</taxon>
        <taxon>Bacteroidales</taxon>
        <taxon>Prevotellaceae</taxon>
        <taxon>Xylanibacter</taxon>
    </lineage>
</organism>
<dbReference type="OrthoDB" id="1049604at2"/>
<dbReference type="AlphaFoldDB" id="A0A1M7HJ28"/>
<sequence length="157" mass="17728">MNNVMASNKERYQFRTLTGYDELIIHLSGQAGEWLAGTTNTNDGYIVGNRTLFCDLLSRMQLTPTTGNGFRRPLSLNAGQAQYSELQLQAEWRIGRKVIRRILDEMEQVGLIKVEKSTVASTLTFPCIRKWRFGDTVIVNPYRGSLYTDECGGVKGE</sequence>
<proteinExistence type="predicted"/>
<name>A0A1M7HJ28_XYLRU</name>
<accession>A0A1M7HJ28</accession>
<evidence type="ECO:0000313" key="2">
    <source>
        <dbReference type="Proteomes" id="UP000184280"/>
    </source>
</evidence>
<evidence type="ECO:0000313" key="1">
    <source>
        <dbReference type="EMBL" id="SHM28323.1"/>
    </source>
</evidence>
<protein>
    <submittedName>
        <fullName evidence="1">Uncharacterized protein</fullName>
    </submittedName>
</protein>
<reference evidence="1 2" key="1">
    <citation type="submission" date="2016-11" db="EMBL/GenBank/DDBJ databases">
        <authorList>
            <person name="Jaros S."/>
            <person name="Januszkiewicz K."/>
            <person name="Wedrychowicz H."/>
        </authorList>
    </citation>
    <scope>NUCLEOTIDE SEQUENCE [LARGE SCALE GENOMIC DNA]</scope>
    <source>
        <strain evidence="1 2">BPI-34</strain>
    </source>
</reference>
<gene>
    <name evidence="1" type="ORF">SAMN04488494_1591</name>
</gene>